<dbReference type="STRING" id="301148.B4135_2679"/>
<proteinExistence type="predicted"/>
<organism evidence="3 4">
    <name type="scientific">Caldibacillus debilis</name>
    <dbReference type="NCBI Taxonomy" id="301148"/>
    <lineage>
        <taxon>Bacteria</taxon>
        <taxon>Bacillati</taxon>
        <taxon>Bacillota</taxon>
        <taxon>Bacilli</taxon>
        <taxon>Bacillales</taxon>
        <taxon>Bacillaceae</taxon>
        <taxon>Caldibacillus</taxon>
    </lineage>
</organism>
<accession>A0A150LT95</accession>
<dbReference type="Proteomes" id="UP000075683">
    <property type="component" value="Unassembled WGS sequence"/>
</dbReference>
<keyword evidence="1" id="KW-0472">Membrane</keyword>
<feature type="transmembrane region" description="Helical" evidence="1">
    <location>
        <begin position="15"/>
        <end position="34"/>
    </location>
</feature>
<dbReference type="InterPro" id="IPR011330">
    <property type="entry name" value="Glyco_hydro/deAcase_b/a-brl"/>
</dbReference>
<feature type="domain" description="NodB homology" evidence="2">
    <location>
        <begin position="56"/>
        <end position="235"/>
    </location>
</feature>
<evidence type="ECO:0000256" key="1">
    <source>
        <dbReference type="SAM" id="Phobius"/>
    </source>
</evidence>
<dbReference type="PANTHER" id="PTHR10587">
    <property type="entry name" value="GLYCOSYL TRANSFERASE-RELATED"/>
    <property type="match status" value="1"/>
</dbReference>
<evidence type="ECO:0000259" key="2">
    <source>
        <dbReference type="PROSITE" id="PS51677"/>
    </source>
</evidence>
<evidence type="ECO:0000313" key="3">
    <source>
        <dbReference type="EMBL" id="KYD15421.1"/>
    </source>
</evidence>
<keyword evidence="1" id="KW-0812">Transmembrane</keyword>
<name>A0A150LT95_9BACI</name>
<dbReference type="PROSITE" id="PS51677">
    <property type="entry name" value="NODB"/>
    <property type="match status" value="1"/>
</dbReference>
<sequence length="252" mass="28348">MTVMNFFYVIRWKQIRNISIIILTSLAAAMFLYLNTGAMETFLTKDGPKAIYKGKRGVSLTFDILWGENQAVHILEQLKKEKVTSATFFLSGSWAEGHSHIVEKIAEAGYEIGLLGYEYKDYSEIDDAAIKKDILKGLEVFEKLDVPYKKYLRAPTGHFDKRLLSIANNLGFTVVHWSINTNDWKSPGTGPIINSVKDAENGDIILLHASDSAKQTANALPGILKELQKKNLKLTTVSENLVEGKWDTREIH</sequence>
<dbReference type="AlphaFoldDB" id="A0A150LT95"/>
<dbReference type="GO" id="GO:0005975">
    <property type="term" value="P:carbohydrate metabolic process"/>
    <property type="evidence" value="ECO:0007669"/>
    <property type="project" value="InterPro"/>
</dbReference>
<comment type="caution">
    <text evidence="3">The sequence shown here is derived from an EMBL/GenBank/DDBJ whole genome shotgun (WGS) entry which is preliminary data.</text>
</comment>
<dbReference type="GO" id="GO:0016020">
    <property type="term" value="C:membrane"/>
    <property type="evidence" value="ECO:0007669"/>
    <property type="project" value="TreeGrafter"/>
</dbReference>
<dbReference type="Pfam" id="PF01522">
    <property type="entry name" value="Polysacc_deac_1"/>
    <property type="match status" value="1"/>
</dbReference>
<dbReference type="EMBL" id="LQYT01000069">
    <property type="protein sequence ID" value="KYD15421.1"/>
    <property type="molecule type" value="Genomic_DNA"/>
</dbReference>
<dbReference type="Gene3D" id="3.20.20.370">
    <property type="entry name" value="Glycoside hydrolase/deacetylase"/>
    <property type="match status" value="1"/>
</dbReference>
<evidence type="ECO:0000313" key="4">
    <source>
        <dbReference type="Proteomes" id="UP000075683"/>
    </source>
</evidence>
<dbReference type="GO" id="GO:0016810">
    <property type="term" value="F:hydrolase activity, acting on carbon-nitrogen (but not peptide) bonds"/>
    <property type="evidence" value="ECO:0007669"/>
    <property type="project" value="InterPro"/>
</dbReference>
<dbReference type="PANTHER" id="PTHR10587:SF128">
    <property type="entry name" value="POLYSACCHARIDE DEACETYLASE PDAB-RELATED"/>
    <property type="match status" value="1"/>
</dbReference>
<gene>
    <name evidence="3" type="ORF">B4135_2679</name>
</gene>
<reference evidence="3 4" key="1">
    <citation type="submission" date="2016-01" db="EMBL/GenBank/DDBJ databases">
        <title>Draft Genome Sequences of Seven Thermophilic Sporeformers Isolated from Foods.</title>
        <authorList>
            <person name="Berendsen E.M."/>
            <person name="Wells-Bennik M.H."/>
            <person name="Krawcyk A.O."/>
            <person name="De Jong A."/>
            <person name="Holsappel S."/>
            <person name="Eijlander R.T."/>
            <person name="Kuipers O.P."/>
        </authorList>
    </citation>
    <scope>NUCLEOTIDE SEQUENCE [LARGE SCALE GENOMIC DNA]</scope>
    <source>
        <strain evidence="3 4">B4135</strain>
    </source>
</reference>
<keyword evidence="1" id="KW-1133">Transmembrane helix</keyword>
<dbReference type="InterPro" id="IPR050248">
    <property type="entry name" value="Polysacc_deacetylase_ArnD"/>
</dbReference>
<dbReference type="InterPro" id="IPR002509">
    <property type="entry name" value="NODB_dom"/>
</dbReference>
<dbReference type="PATRIC" id="fig|301148.3.peg.181"/>
<dbReference type="SUPFAM" id="SSF88713">
    <property type="entry name" value="Glycoside hydrolase/deacetylase"/>
    <property type="match status" value="1"/>
</dbReference>
<protein>
    <recommendedName>
        <fullName evidence="2">NodB homology domain-containing protein</fullName>
    </recommendedName>
</protein>